<dbReference type="EC" id="2.7.13.3" evidence="2"/>
<dbReference type="Proteomes" id="UP000029738">
    <property type="component" value="Unassembled WGS sequence"/>
</dbReference>
<dbReference type="PROSITE" id="PS50109">
    <property type="entry name" value="HIS_KIN"/>
    <property type="match status" value="1"/>
</dbReference>
<keyword evidence="4" id="KW-0547">Nucleotide-binding</keyword>
<dbReference type="Pfam" id="PF02518">
    <property type="entry name" value="HATPase_c"/>
    <property type="match status" value="1"/>
</dbReference>
<dbReference type="OrthoDB" id="9815750at2"/>
<dbReference type="GO" id="GO:0005524">
    <property type="term" value="F:ATP binding"/>
    <property type="evidence" value="ECO:0007669"/>
    <property type="project" value="UniProtKB-KW"/>
</dbReference>
<dbReference type="InterPro" id="IPR004358">
    <property type="entry name" value="Sig_transdc_His_kin-like_C"/>
</dbReference>
<dbReference type="SUPFAM" id="SSF55874">
    <property type="entry name" value="ATPase domain of HSP90 chaperone/DNA topoisomerase II/histidine kinase"/>
    <property type="match status" value="1"/>
</dbReference>
<reference evidence="9" key="1">
    <citation type="journal article" date="2015" name="Genome Announc.">
        <title>Draft Genome Sequence of Tolypothrix boutellei Strain VB521301.</title>
        <authorList>
            <person name="Chandrababunaidu M.M."/>
            <person name="Singh D."/>
            <person name="Sen D."/>
            <person name="Bhan S."/>
            <person name="Das S."/>
            <person name="Gupta A."/>
            <person name="Adhikary S.P."/>
            <person name="Tripathy S."/>
        </authorList>
    </citation>
    <scope>NUCLEOTIDE SEQUENCE</scope>
    <source>
        <strain evidence="9">VB521301</strain>
    </source>
</reference>
<evidence type="ECO:0000256" key="3">
    <source>
        <dbReference type="ARBA" id="ARBA00022679"/>
    </source>
</evidence>
<protein>
    <recommendedName>
        <fullName evidence="2">histidine kinase</fullName>
        <ecNumber evidence="2">2.7.13.3</ecNumber>
    </recommendedName>
</protein>
<dbReference type="InterPro" id="IPR003594">
    <property type="entry name" value="HATPase_dom"/>
</dbReference>
<organism evidence="9 10">
    <name type="scientific">Tolypothrix bouteillei VB521301</name>
    <dbReference type="NCBI Taxonomy" id="1479485"/>
    <lineage>
        <taxon>Bacteria</taxon>
        <taxon>Bacillati</taxon>
        <taxon>Cyanobacteriota</taxon>
        <taxon>Cyanophyceae</taxon>
        <taxon>Nostocales</taxon>
        <taxon>Tolypothrichaceae</taxon>
        <taxon>Tolypothrix</taxon>
    </lineage>
</organism>
<comment type="catalytic activity">
    <reaction evidence="1">
        <text>ATP + protein L-histidine = ADP + protein N-phospho-L-histidine.</text>
        <dbReference type="EC" id="2.7.13.3"/>
    </reaction>
</comment>
<sequence>MIQIQDNGVGIPEELKSKIFDHLFTTKAVGKGTELGLSIAHQIVVQKHQGVLEVHSVPGQGVEFLITLPVESEFSPRKIS</sequence>
<evidence type="ECO:0000256" key="6">
    <source>
        <dbReference type="ARBA" id="ARBA00022840"/>
    </source>
</evidence>
<dbReference type="InterPro" id="IPR036890">
    <property type="entry name" value="HATPase_C_sf"/>
</dbReference>
<evidence type="ECO:0000313" key="9">
    <source>
        <dbReference type="EMBL" id="KAF3890873.1"/>
    </source>
</evidence>
<reference evidence="9" key="2">
    <citation type="submission" date="2019-11" db="EMBL/GenBank/DDBJ databases">
        <title>Improved Assembly of Tolypothrix boutellei genome.</title>
        <authorList>
            <person name="Sarangi A.N."/>
            <person name="Mukherjee M."/>
            <person name="Ghosh S."/>
            <person name="Singh D."/>
            <person name="Das A."/>
            <person name="Kant S."/>
            <person name="Prusty A."/>
            <person name="Tripathy S."/>
        </authorList>
    </citation>
    <scope>NUCLEOTIDE SEQUENCE</scope>
    <source>
        <strain evidence="9">VB521301</strain>
    </source>
</reference>
<dbReference type="GO" id="GO:0004673">
    <property type="term" value="F:protein histidine kinase activity"/>
    <property type="evidence" value="ECO:0007669"/>
    <property type="project" value="UniProtKB-EC"/>
</dbReference>
<feature type="domain" description="Histidine kinase" evidence="8">
    <location>
        <begin position="1"/>
        <end position="72"/>
    </location>
</feature>
<dbReference type="Gene3D" id="3.30.565.10">
    <property type="entry name" value="Histidine kinase-like ATPase, C-terminal domain"/>
    <property type="match status" value="1"/>
</dbReference>
<dbReference type="PANTHER" id="PTHR43065">
    <property type="entry name" value="SENSOR HISTIDINE KINASE"/>
    <property type="match status" value="1"/>
</dbReference>
<keyword evidence="10" id="KW-1185">Reference proteome</keyword>
<dbReference type="PRINTS" id="PR00344">
    <property type="entry name" value="BCTRLSENSOR"/>
</dbReference>
<comment type="caution">
    <text evidence="9">The sequence shown here is derived from an EMBL/GenBank/DDBJ whole genome shotgun (WGS) entry which is preliminary data.</text>
</comment>
<proteinExistence type="predicted"/>
<keyword evidence="7" id="KW-0902">Two-component regulatory system</keyword>
<evidence type="ECO:0000313" key="10">
    <source>
        <dbReference type="Proteomes" id="UP000029738"/>
    </source>
</evidence>
<keyword evidence="6" id="KW-0067">ATP-binding</keyword>
<evidence type="ECO:0000256" key="5">
    <source>
        <dbReference type="ARBA" id="ARBA00022777"/>
    </source>
</evidence>
<dbReference type="AlphaFoldDB" id="A0A8S9TJ89"/>
<evidence type="ECO:0000256" key="4">
    <source>
        <dbReference type="ARBA" id="ARBA00022741"/>
    </source>
</evidence>
<name>A0A8S9TJ89_9CYAN</name>
<dbReference type="InterPro" id="IPR005467">
    <property type="entry name" value="His_kinase_dom"/>
</dbReference>
<accession>A0A8S9TJ89</accession>
<dbReference type="GO" id="GO:0000160">
    <property type="term" value="P:phosphorelay signal transduction system"/>
    <property type="evidence" value="ECO:0007669"/>
    <property type="project" value="UniProtKB-KW"/>
</dbReference>
<dbReference type="PANTHER" id="PTHR43065:SF46">
    <property type="entry name" value="C4-DICARBOXYLATE TRANSPORT SENSOR PROTEIN DCTB"/>
    <property type="match status" value="1"/>
</dbReference>
<dbReference type="EMBL" id="JHEG04000001">
    <property type="protein sequence ID" value="KAF3890873.1"/>
    <property type="molecule type" value="Genomic_DNA"/>
</dbReference>
<gene>
    <name evidence="9" type="ORF">DA73_0400007960</name>
</gene>
<evidence type="ECO:0000259" key="8">
    <source>
        <dbReference type="PROSITE" id="PS50109"/>
    </source>
</evidence>
<evidence type="ECO:0000256" key="2">
    <source>
        <dbReference type="ARBA" id="ARBA00012438"/>
    </source>
</evidence>
<evidence type="ECO:0000256" key="7">
    <source>
        <dbReference type="ARBA" id="ARBA00023012"/>
    </source>
</evidence>
<keyword evidence="3" id="KW-0808">Transferase</keyword>
<evidence type="ECO:0000256" key="1">
    <source>
        <dbReference type="ARBA" id="ARBA00000085"/>
    </source>
</evidence>
<keyword evidence="5 9" id="KW-0418">Kinase</keyword>